<evidence type="ECO:0000256" key="5">
    <source>
        <dbReference type="ARBA" id="ARBA00022833"/>
    </source>
</evidence>
<evidence type="ECO:0000256" key="1">
    <source>
        <dbReference type="ARBA" id="ARBA00007269"/>
    </source>
</evidence>
<protein>
    <recommendedName>
        <fullName evidence="7">NF-X1-type domain-containing protein</fullName>
    </recommendedName>
</protein>
<dbReference type="InterPro" id="IPR034078">
    <property type="entry name" value="NFX1_fam"/>
</dbReference>
<dbReference type="AlphaFoldDB" id="A0A8T3C3X4"/>
<evidence type="ECO:0000313" key="8">
    <source>
        <dbReference type="EMBL" id="KAI0526869.1"/>
    </source>
</evidence>
<keyword evidence="2" id="KW-0479">Metal-binding</keyword>
<dbReference type="GO" id="GO:0005634">
    <property type="term" value="C:nucleus"/>
    <property type="evidence" value="ECO:0007669"/>
    <property type="project" value="InterPro"/>
</dbReference>
<dbReference type="OrthoDB" id="536399at2759"/>
<dbReference type="Gene3D" id="3.10.10.10">
    <property type="entry name" value="HIV Type 1 Reverse Transcriptase, subunit A, domain 1"/>
    <property type="match status" value="1"/>
</dbReference>
<feature type="domain" description="NF-X1-type" evidence="7">
    <location>
        <begin position="212"/>
        <end position="257"/>
    </location>
</feature>
<evidence type="ECO:0000256" key="4">
    <source>
        <dbReference type="ARBA" id="ARBA00022771"/>
    </source>
</evidence>
<evidence type="ECO:0000313" key="9">
    <source>
        <dbReference type="Proteomes" id="UP000829196"/>
    </source>
</evidence>
<dbReference type="GO" id="GO:0008270">
    <property type="term" value="F:zinc ion binding"/>
    <property type="evidence" value="ECO:0007669"/>
    <property type="project" value="UniProtKB-KW"/>
</dbReference>
<dbReference type="Proteomes" id="UP000829196">
    <property type="component" value="Unassembled WGS sequence"/>
</dbReference>
<accession>A0A8T3C3X4</accession>
<gene>
    <name evidence="8" type="ORF">KFK09_002462</name>
</gene>
<evidence type="ECO:0000256" key="3">
    <source>
        <dbReference type="ARBA" id="ARBA00022737"/>
    </source>
</evidence>
<dbReference type="CDD" id="cd06008">
    <property type="entry name" value="NF-X1-zinc-finger"/>
    <property type="match status" value="2"/>
</dbReference>
<reference evidence="8" key="1">
    <citation type="journal article" date="2022" name="Front. Genet.">
        <title>Chromosome-Scale Assembly of the Dendrobium nobile Genome Provides Insights Into the Molecular Mechanism of the Biosynthesis of the Medicinal Active Ingredient of Dendrobium.</title>
        <authorList>
            <person name="Xu Q."/>
            <person name="Niu S.-C."/>
            <person name="Li K.-L."/>
            <person name="Zheng P.-J."/>
            <person name="Zhang X.-J."/>
            <person name="Jia Y."/>
            <person name="Liu Y."/>
            <person name="Niu Y.-X."/>
            <person name="Yu L.-H."/>
            <person name="Chen D.-F."/>
            <person name="Zhang G.-Q."/>
        </authorList>
    </citation>
    <scope>NUCLEOTIDE SEQUENCE</scope>
    <source>
        <tissue evidence="8">Leaf</tissue>
    </source>
</reference>
<keyword evidence="9" id="KW-1185">Reference proteome</keyword>
<dbReference type="Gene3D" id="3.30.70.270">
    <property type="match status" value="1"/>
</dbReference>
<proteinExistence type="inferred from homology"/>
<dbReference type="SMART" id="SM00438">
    <property type="entry name" value="ZnF_NFX"/>
    <property type="match status" value="5"/>
</dbReference>
<evidence type="ECO:0000259" key="7">
    <source>
        <dbReference type="SMART" id="SM00438"/>
    </source>
</evidence>
<dbReference type="GO" id="GO:0000977">
    <property type="term" value="F:RNA polymerase II transcription regulatory region sequence-specific DNA binding"/>
    <property type="evidence" value="ECO:0007669"/>
    <property type="project" value="TreeGrafter"/>
</dbReference>
<dbReference type="CDD" id="cd01647">
    <property type="entry name" value="RT_LTR"/>
    <property type="match status" value="1"/>
</dbReference>
<keyword evidence="4" id="KW-0863">Zinc-finger</keyword>
<organism evidence="8 9">
    <name type="scientific">Dendrobium nobile</name>
    <name type="common">Orchid</name>
    <dbReference type="NCBI Taxonomy" id="94219"/>
    <lineage>
        <taxon>Eukaryota</taxon>
        <taxon>Viridiplantae</taxon>
        <taxon>Streptophyta</taxon>
        <taxon>Embryophyta</taxon>
        <taxon>Tracheophyta</taxon>
        <taxon>Spermatophyta</taxon>
        <taxon>Magnoliopsida</taxon>
        <taxon>Liliopsida</taxon>
        <taxon>Asparagales</taxon>
        <taxon>Orchidaceae</taxon>
        <taxon>Epidendroideae</taxon>
        <taxon>Malaxideae</taxon>
        <taxon>Dendrobiinae</taxon>
        <taxon>Dendrobium</taxon>
    </lineage>
</organism>
<keyword evidence="5" id="KW-0862">Zinc</keyword>
<comment type="similarity">
    <text evidence="1">Belongs to the NFX1 family.</text>
</comment>
<dbReference type="PANTHER" id="PTHR12360:SF1">
    <property type="entry name" value="NF-X1-TYPE ZINC FINGER PROTEIN NFXL1"/>
    <property type="match status" value="1"/>
</dbReference>
<dbReference type="InterPro" id="IPR043128">
    <property type="entry name" value="Rev_trsase/Diguanyl_cyclase"/>
</dbReference>
<sequence>MIAAGNHWHYDAAMASYRYPQVQKDEIKRLIQKILEVEIIKPNVGPFSPVLSVKKYDDNWRFCVDYRALNKENVLDKFPIPVIDELHGYVIFSNIDLKSGYHQIKIHEGYYEFLVMPFGLTNAPATFLTLLNKVFSLIFGEGAIQDVGDYPKAEYRLSLPDKWLDGGGKSQCGDLSLLLYLEYPKDVGQMPHKCHYGACPPCRIICGEELPCGHMCKHRCHGPIPPPNPEFTLKPKKKKMEKNIGVTPGSACPSCQEIIWVACLGQHLGEERPMVCSKMSQFSCNSLCGNLLACGNHYCTKSCHAVKYQPSSSDGHGSYKDDLAQKHGPSLLDAGSDHAESCEECLLQCQKVREPACSHPCPLPCHSDCCPPCEVLLKRSCHCGAMVHVFNCANYNRLTVEEQQLTRSCRGPCHRKLPNCPHLCSDICHPGQCPSINLCSKKVTVRCACNSLKKEWLCRDVQNLYRQTDRDPKDVVKSLFGIGLIPCNADCKSKVKVADAELQIQKVPVPKGIDVVAAAVTKRRKRRERIQVTKQVSKFQAFRSILQRCLLFTLILIVICASLYYGYKALFWLSDRMYEIERRKVKKGLSKF</sequence>
<keyword evidence="6" id="KW-0472">Membrane</keyword>
<dbReference type="EMBL" id="JAGYWB010000003">
    <property type="protein sequence ID" value="KAI0526869.1"/>
    <property type="molecule type" value="Genomic_DNA"/>
</dbReference>
<keyword evidence="6" id="KW-1133">Transmembrane helix</keyword>
<dbReference type="InterPro" id="IPR043502">
    <property type="entry name" value="DNA/RNA_pol_sf"/>
</dbReference>
<keyword evidence="6" id="KW-0812">Transmembrane</keyword>
<dbReference type="SUPFAM" id="SSF56672">
    <property type="entry name" value="DNA/RNA polymerases"/>
    <property type="match status" value="1"/>
</dbReference>
<feature type="domain" description="NF-X1-type" evidence="7">
    <location>
        <begin position="420"/>
        <end position="441"/>
    </location>
</feature>
<feature type="transmembrane region" description="Helical" evidence="6">
    <location>
        <begin position="545"/>
        <end position="567"/>
    </location>
</feature>
<evidence type="ECO:0000256" key="2">
    <source>
        <dbReference type="ARBA" id="ARBA00022723"/>
    </source>
</evidence>
<dbReference type="InterPro" id="IPR000967">
    <property type="entry name" value="Znf_NFX1"/>
</dbReference>
<dbReference type="PANTHER" id="PTHR12360">
    <property type="entry name" value="NUCLEAR TRANSCRIPTION FACTOR, X-BOX BINDING 1 NFX1"/>
    <property type="match status" value="1"/>
</dbReference>
<feature type="domain" description="NF-X1-type" evidence="7">
    <location>
        <begin position="188"/>
        <end position="204"/>
    </location>
</feature>
<evidence type="ECO:0000256" key="6">
    <source>
        <dbReference type="SAM" id="Phobius"/>
    </source>
</evidence>
<feature type="domain" description="NF-X1-type" evidence="7">
    <location>
        <begin position="357"/>
        <end position="375"/>
    </location>
</feature>
<keyword evidence="3" id="KW-0677">Repeat</keyword>
<name>A0A8T3C3X4_DENNO</name>
<dbReference type="GO" id="GO:0000981">
    <property type="term" value="F:DNA-binding transcription factor activity, RNA polymerase II-specific"/>
    <property type="evidence" value="ECO:0007669"/>
    <property type="project" value="TreeGrafter"/>
</dbReference>
<comment type="caution">
    <text evidence="8">The sequence shown here is derived from an EMBL/GenBank/DDBJ whole genome shotgun (WGS) entry which is preliminary data.</text>
</comment>
<feature type="domain" description="NF-X1-type" evidence="7">
    <location>
        <begin position="294"/>
        <end position="344"/>
    </location>
</feature>